<reference evidence="1" key="1">
    <citation type="journal article" date="2014" name="PLoS ONE">
        <title>Transcriptome-Based Identification of ABC Transporters in the Western Tarnished Plant Bug Lygus hesperus.</title>
        <authorList>
            <person name="Hull J.J."/>
            <person name="Chaney K."/>
            <person name="Geib S.M."/>
            <person name="Fabrick J.A."/>
            <person name="Brent C.S."/>
            <person name="Walsh D."/>
            <person name="Lavine L.C."/>
        </authorList>
    </citation>
    <scope>NUCLEOTIDE SEQUENCE</scope>
</reference>
<organism evidence="1">
    <name type="scientific">Lygus hesperus</name>
    <name type="common">Western plant bug</name>
    <dbReference type="NCBI Taxonomy" id="30085"/>
    <lineage>
        <taxon>Eukaryota</taxon>
        <taxon>Metazoa</taxon>
        <taxon>Ecdysozoa</taxon>
        <taxon>Arthropoda</taxon>
        <taxon>Hexapoda</taxon>
        <taxon>Insecta</taxon>
        <taxon>Pterygota</taxon>
        <taxon>Neoptera</taxon>
        <taxon>Paraneoptera</taxon>
        <taxon>Hemiptera</taxon>
        <taxon>Heteroptera</taxon>
        <taxon>Panheteroptera</taxon>
        <taxon>Cimicomorpha</taxon>
        <taxon>Miridae</taxon>
        <taxon>Mirini</taxon>
        <taxon>Lygus</taxon>
    </lineage>
</organism>
<dbReference type="GO" id="GO:0006264">
    <property type="term" value="P:mitochondrial DNA replication"/>
    <property type="evidence" value="ECO:0007669"/>
    <property type="project" value="TreeGrafter"/>
</dbReference>
<reference evidence="1" key="2">
    <citation type="submission" date="2014-07" db="EMBL/GenBank/DDBJ databases">
        <authorList>
            <person name="Hull J."/>
        </authorList>
    </citation>
    <scope>NUCLEOTIDE SEQUENCE</scope>
</reference>
<proteinExistence type="predicted"/>
<dbReference type="EMBL" id="GBHO01006100">
    <property type="protein sequence ID" value="JAG37504.1"/>
    <property type="molecule type" value="Transcribed_RNA"/>
</dbReference>
<dbReference type="PANTHER" id="PTHR31340">
    <property type="entry name" value="MITOCHONDRIAL GENOME MAINTENANCE EXONUCLEASE 1"/>
    <property type="match status" value="1"/>
</dbReference>
<name>A0A0A9YZ87_LYGHE</name>
<protein>
    <recommendedName>
        <fullName evidence="2">Mitochondrial genome maintenance exonuclease 1</fullName>
    </recommendedName>
</protein>
<accession>A0A0A9YZ87</accession>
<dbReference type="GO" id="GO:0008297">
    <property type="term" value="F:single-stranded DNA exodeoxyribonuclease activity"/>
    <property type="evidence" value="ECO:0007669"/>
    <property type="project" value="TreeGrafter"/>
</dbReference>
<gene>
    <name evidence="1" type="ORF">CM83_56934</name>
</gene>
<evidence type="ECO:0000313" key="1">
    <source>
        <dbReference type="EMBL" id="JAG37504.1"/>
    </source>
</evidence>
<sequence>MKYLRGSFLGTGPVYQGFRSANIRFRTFRRLPTFRSSKVYGTNDSLYKATQAVENSKSQLVHLSNANSPNPDVSSQARCKVPLTRVKEFPMINETRTSYIAPKTAISIKPNNDIMLRRTLSLMPAVTKVLGATLSAKSQQALDRWKQGLISTLGEEGYQHFVENQLRQGSNFHSAVGKFLLNDEVCKDDLCMKSMKNVFPHITDIGVIESQVVHPQLAYRGVVDCVAKYKYVFELSEVHVGLSLFD</sequence>
<dbReference type="GO" id="GO:0005739">
    <property type="term" value="C:mitochondrion"/>
    <property type="evidence" value="ECO:0007669"/>
    <property type="project" value="TreeGrafter"/>
</dbReference>
<evidence type="ECO:0008006" key="2">
    <source>
        <dbReference type="Google" id="ProtNLM"/>
    </source>
</evidence>
<dbReference type="AlphaFoldDB" id="A0A0A9YZ87"/>
<dbReference type="PANTHER" id="PTHR31340:SF3">
    <property type="entry name" value="MITOCHONDRIAL GENOME MAINTENANCE EXONUCLEASE 1"/>
    <property type="match status" value="1"/>
</dbReference>